<feature type="transmembrane region" description="Helical" evidence="9">
    <location>
        <begin position="92"/>
        <end position="120"/>
    </location>
</feature>
<sequence length="161" mass="17550">MVFDRLLIWLLARADTGARLLVILGAAVMVAVVSAQVVMRYAFNDSFDWADEVSRIAFVWTIFLAIPLGVRDGSHIGIELLVERLPAGLRRLVARIISALAAIMMAVVFWTSIIVALATWSERLGAINVTSSIFFVPVILGALHSALHLTHIALFPTASRA</sequence>
<keyword evidence="5 9" id="KW-0812">Transmembrane</keyword>
<keyword evidence="7 9" id="KW-0472">Membrane</keyword>
<name>A0ABQ0H4K2_9HYPH</name>
<gene>
    <name evidence="11" type="ORF">PPNSA23_37970</name>
</gene>
<dbReference type="RefSeq" id="WP_407866388.1">
    <property type="nucleotide sequence ID" value="NZ_BAAFZP010000002.1"/>
</dbReference>
<evidence type="ECO:0000313" key="11">
    <source>
        <dbReference type="EMBL" id="GAB1583854.1"/>
    </source>
</evidence>
<keyword evidence="6 9" id="KW-1133">Transmembrane helix</keyword>
<comment type="function">
    <text evidence="9">Part of the tripartite ATP-independent periplasmic (TRAP) transport system.</text>
</comment>
<protein>
    <recommendedName>
        <fullName evidence="9">TRAP transporter small permease protein</fullName>
    </recommendedName>
</protein>
<evidence type="ECO:0000259" key="10">
    <source>
        <dbReference type="Pfam" id="PF04290"/>
    </source>
</evidence>
<dbReference type="PANTHER" id="PTHR35011">
    <property type="entry name" value="2,3-DIKETO-L-GULONATE TRAP TRANSPORTER SMALL PERMEASE PROTEIN YIAM"/>
    <property type="match status" value="1"/>
</dbReference>
<keyword evidence="12" id="KW-1185">Reference proteome</keyword>
<evidence type="ECO:0000256" key="6">
    <source>
        <dbReference type="ARBA" id="ARBA00022989"/>
    </source>
</evidence>
<dbReference type="PANTHER" id="PTHR35011:SF2">
    <property type="entry name" value="2,3-DIKETO-L-GULONATE TRAP TRANSPORTER SMALL PERMEASE PROTEIN YIAM"/>
    <property type="match status" value="1"/>
</dbReference>
<evidence type="ECO:0000256" key="3">
    <source>
        <dbReference type="ARBA" id="ARBA00022475"/>
    </source>
</evidence>
<evidence type="ECO:0000256" key="9">
    <source>
        <dbReference type="RuleBase" id="RU369079"/>
    </source>
</evidence>
<reference evidence="11 12" key="1">
    <citation type="submission" date="2024-10" db="EMBL/GenBank/DDBJ databases">
        <title>Isolation, draft genome sequencing and identification of Phyllobacterium sp. NSA23, isolated from leaf soil.</title>
        <authorList>
            <person name="Akita H."/>
        </authorList>
    </citation>
    <scope>NUCLEOTIDE SEQUENCE [LARGE SCALE GENOMIC DNA]</scope>
    <source>
        <strain evidence="11 12">NSA23</strain>
    </source>
</reference>
<proteinExistence type="inferred from homology"/>
<feature type="transmembrane region" description="Helical" evidence="9">
    <location>
        <begin position="132"/>
        <end position="155"/>
    </location>
</feature>
<evidence type="ECO:0000256" key="2">
    <source>
        <dbReference type="ARBA" id="ARBA00022448"/>
    </source>
</evidence>
<dbReference type="Proteomes" id="UP001628091">
    <property type="component" value="Unassembled WGS sequence"/>
</dbReference>
<comment type="subunit">
    <text evidence="9">The complex comprises the extracytoplasmic solute receptor protein and the two transmembrane proteins.</text>
</comment>
<dbReference type="EMBL" id="BAAFZP010000002">
    <property type="protein sequence ID" value="GAB1583854.1"/>
    <property type="molecule type" value="Genomic_DNA"/>
</dbReference>
<keyword evidence="4 9" id="KW-0997">Cell inner membrane</keyword>
<keyword evidence="2 9" id="KW-0813">Transport</keyword>
<comment type="caution">
    <text evidence="11">The sequence shown here is derived from an EMBL/GenBank/DDBJ whole genome shotgun (WGS) entry which is preliminary data.</text>
</comment>
<comment type="similarity">
    <text evidence="8 9">Belongs to the TRAP transporter small permease family.</text>
</comment>
<evidence type="ECO:0000256" key="7">
    <source>
        <dbReference type="ARBA" id="ARBA00023136"/>
    </source>
</evidence>
<evidence type="ECO:0000256" key="1">
    <source>
        <dbReference type="ARBA" id="ARBA00004429"/>
    </source>
</evidence>
<comment type="subcellular location">
    <subcellularLocation>
        <location evidence="1 9">Cell inner membrane</location>
        <topology evidence="1 9">Multi-pass membrane protein</topology>
    </subcellularLocation>
</comment>
<evidence type="ECO:0000256" key="5">
    <source>
        <dbReference type="ARBA" id="ARBA00022692"/>
    </source>
</evidence>
<keyword evidence="3" id="KW-1003">Cell membrane</keyword>
<evidence type="ECO:0000313" key="12">
    <source>
        <dbReference type="Proteomes" id="UP001628091"/>
    </source>
</evidence>
<evidence type="ECO:0000256" key="8">
    <source>
        <dbReference type="ARBA" id="ARBA00038436"/>
    </source>
</evidence>
<organism evidence="11 12">
    <name type="scientific">Phyllobacterium phragmitis</name>
    <dbReference type="NCBI Taxonomy" id="2670329"/>
    <lineage>
        <taxon>Bacteria</taxon>
        <taxon>Pseudomonadati</taxon>
        <taxon>Pseudomonadota</taxon>
        <taxon>Alphaproteobacteria</taxon>
        <taxon>Hyphomicrobiales</taxon>
        <taxon>Phyllobacteriaceae</taxon>
        <taxon>Phyllobacterium</taxon>
    </lineage>
</organism>
<evidence type="ECO:0000256" key="4">
    <source>
        <dbReference type="ARBA" id="ARBA00022519"/>
    </source>
</evidence>
<dbReference type="InterPro" id="IPR055348">
    <property type="entry name" value="DctQ"/>
</dbReference>
<feature type="transmembrane region" description="Helical" evidence="9">
    <location>
        <begin position="20"/>
        <end position="41"/>
    </location>
</feature>
<accession>A0ABQ0H4K2</accession>
<feature type="transmembrane region" description="Helical" evidence="9">
    <location>
        <begin position="53"/>
        <end position="71"/>
    </location>
</feature>
<dbReference type="InterPro" id="IPR007387">
    <property type="entry name" value="TRAP_DctQ"/>
</dbReference>
<dbReference type="Pfam" id="PF04290">
    <property type="entry name" value="DctQ"/>
    <property type="match status" value="1"/>
</dbReference>
<feature type="domain" description="Tripartite ATP-independent periplasmic transporters DctQ component" evidence="10">
    <location>
        <begin position="29"/>
        <end position="149"/>
    </location>
</feature>